<dbReference type="HOGENOM" id="CLU_3203598_0_0_10"/>
<organism evidence="1 2">
    <name type="scientific">Hoylesella oralis ATCC 33269</name>
    <dbReference type="NCBI Taxonomy" id="873533"/>
    <lineage>
        <taxon>Bacteria</taxon>
        <taxon>Pseudomonadati</taxon>
        <taxon>Bacteroidota</taxon>
        <taxon>Bacteroidia</taxon>
        <taxon>Bacteroidales</taxon>
        <taxon>Prevotellaceae</taxon>
        <taxon>Hoylesella</taxon>
    </lineage>
</organism>
<keyword evidence="2" id="KW-1185">Reference proteome</keyword>
<evidence type="ECO:0000313" key="2">
    <source>
        <dbReference type="Proteomes" id="UP000005580"/>
    </source>
</evidence>
<dbReference type="Proteomes" id="UP000005580">
    <property type="component" value="Unassembled WGS sequence"/>
</dbReference>
<name>E7RPD2_9BACT</name>
<proteinExistence type="predicted"/>
<reference evidence="1" key="1">
    <citation type="submission" date="2011-01" db="EMBL/GenBank/DDBJ databases">
        <authorList>
            <person name="Muzny D."/>
            <person name="Qin X."/>
            <person name="Buhay C."/>
            <person name="Dugan-Rocha S."/>
            <person name="Ding Y."/>
            <person name="Chen G."/>
            <person name="Hawes A."/>
            <person name="Holder M."/>
            <person name="Jhangiani S."/>
            <person name="Johnson A."/>
            <person name="Khan Z."/>
            <person name="Li Z."/>
            <person name="Liu W."/>
            <person name="Liu X."/>
            <person name="Perez L."/>
            <person name="Shen H."/>
            <person name="Wang Q."/>
            <person name="Watt J."/>
            <person name="Xi L."/>
            <person name="Xin Y."/>
            <person name="Zhou J."/>
            <person name="Deng J."/>
            <person name="Jiang H."/>
            <person name="Liu Y."/>
            <person name="Qu J."/>
            <person name="Song X.-Z."/>
            <person name="Zhang L."/>
            <person name="Villasana D."/>
            <person name="Johnson A."/>
            <person name="Liu J."/>
            <person name="Liyanage D."/>
            <person name="Lorensuhewa L."/>
            <person name="Robinson T."/>
            <person name="Song A."/>
            <person name="Song B.-B."/>
            <person name="Dinh H."/>
            <person name="Thornton R."/>
            <person name="Coyle M."/>
            <person name="Francisco L."/>
            <person name="Jackson L."/>
            <person name="Javaid M."/>
            <person name="Korchina V."/>
            <person name="Kovar C."/>
            <person name="Mata R."/>
            <person name="Mathew T."/>
            <person name="Ngo R."/>
            <person name="Nguyen L."/>
            <person name="Nguyen N."/>
            <person name="Okwuonu G."/>
            <person name="Ongeri F."/>
            <person name="Pham C."/>
            <person name="Simmons D."/>
            <person name="Wilczek-Boney K."/>
            <person name="Hale W."/>
            <person name="Jakkamsetti A."/>
            <person name="Pham P."/>
            <person name="Ruth R."/>
            <person name="San Lucas F."/>
            <person name="Warren J."/>
            <person name="Zhang J."/>
            <person name="Zhao Z."/>
            <person name="Zhou C."/>
            <person name="Zhu D."/>
            <person name="Lee S."/>
            <person name="Bess C."/>
            <person name="Blankenburg K."/>
            <person name="Forbes L."/>
            <person name="Fu Q."/>
            <person name="Gubbala S."/>
            <person name="Hirani K."/>
            <person name="Jayaseelan J.C."/>
            <person name="Lara F."/>
            <person name="Munidasa M."/>
            <person name="Palculict T."/>
            <person name="Patil S."/>
            <person name="Pu L.-L."/>
            <person name="Saada N."/>
            <person name="Tang L."/>
            <person name="Weissenberger G."/>
            <person name="Zhu Y."/>
            <person name="Hemphill L."/>
            <person name="Shang Y."/>
            <person name="Youmans B."/>
            <person name="Ayvaz T."/>
            <person name="Ross M."/>
            <person name="Santibanez J."/>
            <person name="Aqrawi P."/>
            <person name="Gross S."/>
            <person name="Joshi V."/>
            <person name="Fowler G."/>
            <person name="Nazareth L."/>
            <person name="Reid J."/>
            <person name="Worley K."/>
            <person name="Petrosino J."/>
            <person name="Highlander S."/>
            <person name="Gibbs R."/>
        </authorList>
    </citation>
    <scope>NUCLEOTIDE SEQUENCE [LARGE SCALE GENOMIC DNA]</scope>
    <source>
        <strain evidence="1">ATCC 33269</strain>
    </source>
</reference>
<gene>
    <name evidence="1" type="ORF">HMPREF0663_11033</name>
</gene>
<accession>E7RPD2</accession>
<protein>
    <submittedName>
        <fullName evidence="1">Uncharacterized protein</fullName>
    </submittedName>
</protein>
<dbReference type="EMBL" id="AEPE02000003">
    <property type="protein sequence ID" value="EFZ37575.1"/>
    <property type="molecule type" value="Genomic_DNA"/>
</dbReference>
<sequence length="45" mass="5186">MKNGTCISHITYFYDRYMFCLSALHGLCMDYVVSVCAGLRQITLF</sequence>
<comment type="caution">
    <text evidence="1">The sequence shown here is derived from an EMBL/GenBank/DDBJ whole genome shotgun (WGS) entry which is preliminary data.</text>
</comment>
<dbReference type="AlphaFoldDB" id="E7RPD2"/>
<evidence type="ECO:0000313" key="1">
    <source>
        <dbReference type="EMBL" id="EFZ37575.1"/>
    </source>
</evidence>